<evidence type="ECO:0000313" key="2">
    <source>
        <dbReference type="EMBL" id="BAN26508.1"/>
    </source>
</evidence>
<dbReference type="PATRIC" id="fig|758793.3.peg.4740"/>
<dbReference type="AlphaFoldDB" id="R4WPB5"/>
<evidence type="ECO:0000259" key="1">
    <source>
        <dbReference type="SMART" id="SM00953"/>
    </source>
</evidence>
<sequence length="499" mass="56628">MGRAASVRSLNSLLGSGHWNSMARKRPVGRAYSRPVAARRPPPHLRRLSRYNGRWISVIGMAIRMFKSHLLPPQREEPDPACAHAYLRPRPKLKSGTITERLVTVSHLPYLSITKTGRFMSSTWYVCSSCFADPDIRAWIRSENGPRGCDACGGYDSPTTQLGEICEFIEGHIEKFWGRAAEQLPYESAEGGYQGSTWDTAEIVFEDICVELPRDKTGRLYNAIVHALDDEVWCDYDWLSLDEDVALKTSWERFCEIVKHQRRFFFHSLGGNDEDRDSYSCGSLLRAIAQMSDQLGLIRKLPPGTLLWRARPDIKRGKSVTWRDFGPPPKEFANQSNRMNPPGIPMMYVASSATGATKETRATSSRVGCWRTLREARILDLRNLPAIPGPFSDATRQETLGLRFLNSFAKEVTSPVARDDRVHVEYLPSQVVSEFLRDFEFQDGRLDGVAYKSVVDPRTWNVALFVETSALRDEEEPRPASAWSEPPTPWLRFVRAIRT</sequence>
<dbReference type="InterPro" id="IPR014914">
    <property type="entry name" value="RES_dom"/>
</dbReference>
<keyword evidence="3" id="KW-1185">Reference proteome</keyword>
<dbReference type="Proteomes" id="UP000013966">
    <property type="component" value="Chromosome 3"/>
</dbReference>
<feature type="domain" description="RES" evidence="1">
    <location>
        <begin position="322"/>
        <end position="477"/>
    </location>
</feature>
<dbReference type="Pfam" id="PF18870">
    <property type="entry name" value="HEPN_RES_NTD1"/>
    <property type="match status" value="1"/>
</dbReference>
<dbReference type="EMBL" id="AP013060">
    <property type="protein sequence ID" value="BAN26508.1"/>
    <property type="molecule type" value="Genomic_DNA"/>
</dbReference>
<organism evidence="2 3">
    <name type="scientific">Caballeronia insecticola</name>
    <dbReference type="NCBI Taxonomy" id="758793"/>
    <lineage>
        <taxon>Bacteria</taxon>
        <taxon>Pseudomonadati</taxon>
        <taxon>Pseudomonadota</taxon>
        <taxon>Betaproteobacteria</taxon>
        <taxon>Burkholderiales</taxon>
        <taxon>Burkholderiaceae</taxon>
        <taxon>Caballeronia</taxon>
    </lineage>
</organism>
<dbReference type="Pfam" id="PF08808">
    <property type="entry name" value="RES"/>
    <property type="match status" value="1"/>
</dbReference>
<evidence type="ECO:0000313" key="3">
    <source>
        <dbReference type="Proteomes" id="UP000013966"/>
    </source>
</evidence>
<reference evidence="2 3" key="1">
    <citation type="journal article" date="2013" name="Genome Announc.">
        <title>Complete Genome Sequence of Burkholderia sp. Strain RPE64, Bacterial Symbiont of the Bean Bug Riptortus pedestris.</title>
        <authorList>
            <person name="Shibata T.F."/>
            <person name="Maeda T."/>
            <person name="Nikoh N."/>
            <person name="Yamaguchi K."/>
            <person name="Oshima K."/>
            <person name="Hattori M."/>
            <person name="Nishiyama T."/>
            <person name="Hasebe M."/>
            <person name="Fukatsu T."/>
            <person name="Kikuchi Y."/>
            <person name="Shigenobu S."/>
        </authorList>
    </citation>
    <scope>NUCLEOTIDE SEQUENCE [LARGE SCALE GENOMIC DNA]</scope>
</reference>
<protein>
    <recommendedName>
        <fullName evidence="1">RES domain-containing protein</fullName>
    </recommendedName>
</protein>
<dbReference type="SMART" id="SM00953">
    <property type="entry name" value="RES"/>
    <property type="match status" value="1"/>
</dbReference>
<accession>R4WPB5</accession>
<proteinExistence type="predicted"/>
<name>R4WPB5_9BURK</name>
<dbReference type="KEGG" id="buo:BRPE64_CCDS04250"/>
<reference evidence="2 3" key="2">
    <citation type="journal article" date="2018" name="Int. J. Syst. Evol. Microbiol.">
        <title>Burkholderia insecticola sp. nov., a gut symbiotic bacterium of the bean bug Riptortus pedestris.</title>
        <authorList>
            <person name="Takeshita K."/>
            <person name="Tamaki H."/>
            <person name="Ohbayashi T."/>
            <person name="Meng X.-Y."/>
            <person name="Sone T."/>
            <person name="Mitani Y."/>
            <person name="Peeters C."/>
            <person name="Kikuchi Y."/>
            <person name="Vandamme P."/>
        </authorList>
    </citation>
    <scope>NUCLEOTIDE SEQUENCE [LARGE SCALE GENOMIC DNA]</scope>
    <source>
        <strain evidence="2">RPE64</strain>
    </source>
</reference>
<gene>
    <name evidence="2" type="ORF">BRPE64_CCDS04250</name>
</gene>
<dbReference type="InterPro" id="IPR041206">
    <property type="entry name" value="HEPN/RES_NTD1"/>
</dbReference>
<dbReference type="HOGENOM" id="CLU_042379_1_0_4"/>